<reference evidence="1 2" key="1">
    <citation type="submission" date="2018-06" db="EMBL/GenBank/DDBJ databases">
        <authorList>
            <consortium name="Pathogen Informatics"/>
            <person name="Doyle S."/>
        </authorList>
    </citation>
    <scope>NUCLEOTIDE SEQUENCE [LARGE SCALE GENOMIC DNA]</scope>
    <source>
        <strain evidence="1 2">NCTC9128</strain>
    </source>
</reference>
<accession>A0A2X3EWM7</accession>
<gene>
    <name evidence="1" type="ORF">NCTC9128_06686</name>
</gene>
<dbReference type="Proteomes" id="UP000251088">
    <property type="component" value="Unassembled WGS sequence"/>
</dbReference>
<dbReference type="EMBL" id="UAWN01000016">
    <property type="protein sequence ID" value="SQC40681.1"/>
    <property type="molecule type" value="Genomic_DNA"/>
</dbReference>
<dbReference type="AlphaFoldDB" id="A0A2X3EWM7"/>
<evidence type="ECO:0000313" key="1">
    <source>
        <dbReference type="EMBL" id="SQC40681.1"/>
    </source>
</evidence>
<organism evidence="1 2">
    <name type="scientific">Klebsiella pneumoniae</name>
    <dbReference type="NCBI Taxonomy" id="573"/>
    <lineage>
        <taxon>Bacteria</taxon>
        <taxon>Pseudomonadati</taxon>
        <taxon>Pseudomonadota</taxon>
        <taxon>Gammaproteobacteria</taxon>
        <taxon>Enterobacterales</taxon>
        <taxon>Enterobacteriaceae</taxon>
        <taxon>Klebsiella/Raoultella group</taxon>
        <taxon>Klebsiella</taxon>
        <taxon>Klebsiella pneumoniae complex</taxon>
    </lineage>
</organism>
<evidence type="ECO:0000313" key="2">
    <source>
        <dbReference type="Proteomes" id="UP000251088"/>
    </source>
</evidence>
<sequence>MAQGDGAAVDVDLLAIPLKQLTDGQRLDGKSLVGFDKVHLVQRPAGALQRLAAGAHRANAHHRWVDPGDR</sequence>
<name>A0A2X3EWM7_KLEPN</name>
<protein>
    <submittedName>
        <fullName evidence="1">Uncharacterized protein</fullName>
    </submittedName>
</protein>
<proteinExistence type="predicted"/>